<name>A0ABS2PFE1_9BACL</name>
<accession>A0ABS2PFE1</accession>
<evidence type="ECO:0000259" key="1">
    <source>
        <dbReference type="PROSITE" id="PS51462"/>
    </source>
</evidence>
<sequence length="250" mass="28805">MDDHINIIKAPAKQKFPIQAGKVHVSEETQQNIEQHWQEINKDNTFFRGTLYRMNDIKLTADELTIGMKETDYAHHLYAKNNRLSKEEACPILAPVAFVVSSDGYLLFGRMGGQTAKPGVIQCAGGGIDQEDVSLNEIDVVSNVTREVEEELGINVKDDREVKAFFADKLVFPDRMGWLAIVFQLHSTFTRDQLVKRVNRHNEQLRNKGEIPEFEEVITVKKTPSDIRQFLQEHHKELIRYLRPLLYNML</sequence>
<dbReference type="EMBL" id="JAFBEC010000009">
    <property type="protein sequence ID" value="MBM7634134.1"/>
    <property type="molecule type" value="Genomic_DNA"/>
</dbReference>
<evidence type="ECO:0000313" key="3">
    <source>
        <dbReference type="Proteomes" id="UP000741863"/>
    </source>
</evidence>
<comment type="caution">
    <text evidence="2">The sequence shown here is derived from an EMBL/GenBank/DDBJ whole genome shotgun (WGS) entry which is preliminary data.</text>
</comment>
<dbReference type="Gene3D" id="3.90.79.10">
    <property type="entry name" value="Nucleoside Triphosphate Pyrophosphohydrolase"/>
    <property type="match status" value="1"/>
</dbReference>
<evidence type="ECO:0000313" key="2">
    <source>
        <dbReference type="EMBL" id="MBM7634134.1"/>
    </source>
</evidence>
<dbReference type="Proteomes" id="UP000741863">
    <property type="component" value="Unassembled WGS sequence"/>
</dbReference>
<protein>
    <submittedName>
        <fullName evidence="2">8-oxo-dGTP pyrophosphatase MutT (NUDIX family)</fullName>
    </submittedName>
</protein>
<reference evidence="2 3" key="1">
    <citation type="submission" date="2021-01" db="EMBL/GenBank/DDBJ databases">
        <title>Genomic Encyclopedia of Type Strains, Phase IV (KMG-IV): sequencing the most valuable type-strain genomes for metagenomic binning, comparative biology and taxonomic classification.</title>
        <authorList>
            <person name="Goeker M."/>
        </authorList>
    </citation>
    <scope>NUCLEOTIDE SEQUENCE [LARGE SCALE GENOMIC DNA]</scope>
    <source>
        <strain evidence="2 3">DSM 25540</strain>
    </source>
</reference>
<dbReference type="SUPFAM" id="SSF55811">
    <property type="entry name" value="Nudix"/>
    <property type="match status" value="1"/>
</dbReference>
<keyword evidence="3" id="KW-1185">Reference proteome</keyword>
<dbReference type="PROSITE" id="PS51462">
    <property type="entry name" value="NUDIX"/>
    <property type="match status" value="1"/>
</dbReference>
<proteinExistence type="predicted"/>
<dbReference type="InterPro" id="IPR015797">
    <property type="entry name" value="NUDIX_hydrolase-like_dom_sf"/>
</dbReference>
<dbReference type="CDD" id="cd02883">
    <property type="entry name" value="NUDIX_Hydrolase"/>
    <property type="match status" value="1"/>
</dbReference>
<dbReference type="RefSeq" id="WP_204698890.1">
    <property type="nucleotide sequence ID" value="NZ_JAFBEC010000009.1"/>
</dbReference>
<feature type="domain" description="Nudix hydrolase" evidence="1">
    <location>
        <begin position="83"/>
        <end position="246"/>
    </location>
</feature>
<dbReference type="InterPro" id="IPR000086">
    <property type="entry name" value="NUDIX_hydrolase_dom"/>
</dbReference>
<gene>
    <name evidence="2" type="ORF">JOD17_003234</name>
</gene>
<organism evidence="2 3">
    <name type="scientific">Geomicrobium sediminis</name>
    <dbReference type="NCBI Taxonomy" id="1347788"/>
    <lineage>
        <taxon>Bacteria</taxon>
        <taxon>Bacillati</taxon>
        <taxon>Bacillota</taxon>
        <taxon>Bacilli</taxon>
        <taxon>Bacillales</taxon>
        <taxon>Geomicrobium</taxon>
    </lineage>
</organism>